<dbReference type="Pfam" id="PF13458">
    <property type="entry name" value="Peripla_BP_6"/>
    <property type="match status" value="1"/>
</dbReference>
<evidence type="ECO:0000256" key="3">
    <source>
        <dbReference type="SAM" id="SignalP"/>
    </source>
</evidence>
<dbReference type="CDD" id="cd20014">
    <property type="entry name" value="PBP1_RPA0668_benzoate-like"/>
    <property type="match status" value="1"/>
</dbReference>
<feature type="signal peptide" evidence="3">
    <location>
        <begin position="1"/>
        <end position="26"/>
    </location>
</feature>
<accession>A0ABX2EBK9</accession>
<dbReference type="InterPro" id="IPR028082">
    <property type="entry name" value="Peripla_BP_I"/>
</dbReference>
<dbReference type="PANTHER" id="PTHR30483">
    <property type="entry name" value="LEUCINE-SPECIFIC-BINDING PROTEIN"/>
    <property type="match status" value="1"/>
</dbReference>
<evidence type="ECO:0000256" key="1">
    <source>
        <dbReference type="ARBA" id="ARBA00010062"/>
    </source>
</evidence>
<dbReference type="PANTHER" id="PTHR30483:SF6">
    <property type="entry name" value="PERIPLASMIC BINDING PROTEIN OF ABC TRANSPORTER FOR NATURAL AMINO ACIDS"/>
    <property type="match status" value="1"/>
</dbReference>
<name>A0ABX2EBK9_9BURK</name>
<feature type="chain" id="PRO_5045303387" evidence="3">
    <location>
        <begin position="27"/>
        <end position="390"/>
    </location>
</feature>
<evidence type="ECO:0000313" key="5">
    <source>
        <dbReference type="EMBL" id="NRF66157.1"/>
    </source>
</evidence>
<evidence type="ECO:0000259" key="4">
    <source>
        <dbReference type="Pfam" id="PF13458"/>
    </source>
</evidence>
<dbReference type="EMBL" id="JABRWJ010000001">
    <property type="protein sequence ID" value="NRF66157.1"/>
    <property type="molecule type" value="Genomic_DNA"/>
</dbReference>
<keyword evidence="6" id="KW-1185">Reference proteome</keyword>
<proteinExistence type="inferred from homology"/>
<gene>
    <name evidence="5" type="ORF">HLB44_04100</name>
</gene>
<dbReference type="Gene3D" id="3.40.50.2300">
    <property type="match status" value="2"/>
</dbReference>
<organism evidence="5 6">
    <name type="scientific">Pseudaquabacterium terrae</name>
    <dbReference type="NCBI Taxonomy" id="2732868"/>
    <lineage>
        <taxon>Bacteria</taxon>
        <taxon>Pseudomonadati</taxon>
        <taxon>Pseudomonadota</taxon>
        <taxon>Betaproteobacteria</taxon>
        <taxon>Burkholderiales</taxon>
        <taxon>Sphaerotilaceae</taxon>
        <taxon>Pseudaquabacterium</taxon>
    </lineage>
</organism>
<evidence type="ECO:0000256" key="2">
    <source>
        <dbReference type="ARBA" id="ARBA00022729"/>
    </source>
</evidence>
<evidence type="ECO:0000313" key="6">
    <source>
        <dbReference type="Proteomes" id="UP000737171"/>
    </source>
</evidence>
<feature type="domain" description="Leucine-binding protein" evidence="4">
    <location>
        <begin position="30"/>
        <end position="367"/>
    </location>
</feature>
<dbReference type="Proteomes" id="UP000737171">
    <property type="component" value="Unassembled WGS sequence"/>
</dbReference>
<dbReference type="SUPFAM" id="SSF53822">
    <property type="entry name" value="Periplasmic binding protein-like I"/>
    <property type="match status" value="1"/>
</dbReference>
<reference evidence="5 6" key="1">
    <citation type="submission" date="2020-05" db="EMBL/GenBank/DDBJ databases">
        <title>Aquincola sp. isolate from soil.</title>
        <authorList>
            <person name="Han J."/>
            <person name="Kim D.-U."/>
        </authorList>
    </citation>
    <scope>NUCLEOTIDE SEQUENCE [LARGE SCALE GENOMIC DNA]</scope>
    <source>
        <strain evidence="5 6">S2</strain>
    </source>
</reference>
<dbReference type="RefSeq" id="WP_173120829.1">
    <property type="nucleotide sequence ID" value="NZ_JABRWJ010000001.1"/>
</dbReference>
<sequence>MHRTLKLVLSATAAAIAAAAAFTAHAQQPPLKVGLMLPYTGTFAALGNAIENGFRLHVAEQGGKLGGREIQFFKVDDESDPSKATDNVNKLIKRDAVDVIVGTVHSGVALAMARAAKESNTLLIVPNAGADAITGAQCAPNIFRSSFSNWQPGYATGVVAAGKGYKRAMTITWNYAAGNETVKGFTEAFEKGGGKVIKDLSLPFPNVEFQALLTEIAAQKPDVVFAFFAGGGAVKFVKDYDAAGLKKTIPLVGSGFLTDGTLEAQGASAQGLITALHYADNIETPRNESFRKAYALAYKANADVYAVQGYDAAQMLNAGLIAVKGDFSKRDALQLAMQKTIVGSPRGKFAISTSRNPVQDFYIREAKGHYNVVTGVAVKQLADPGRGCKS</sequence>
<dbReference type="InterPro" id="IPR051010">
    <property type="entry name" value="BCAA_transport"/>
</dbReference>
<comment type="caution">
    <text evidence="5">The sequence shown here is derived from an EMBL/GenBank/DDBJ whole genome shotgun (WGS) entry which is preliminary data.</text>
</comment>
<protein>
    <submittedName>
        <fullName evidence="5">ABC transporter substrate-binding protein</fullName>
    </submittedName>
</protein>
<dbReference type="InterPro" id="IPR028081">
    <property type="entry name" value="Leu-bd"/>
</dbReference>
<keyword evidence="2 3" id="KW-0732">Signal</keyword>
<comment type="similarity">
    <text evidence="1">Belongs to the leucine-binding protein family.</text>
</comment>